<dbReference type="PANTHER" id="PTHR43620:SF7">
    <property type="entry name" value="GLYCEROPHOSPHODIESTER PHOSPHODIESTERASE GDPD5-RELATED"/>
    <property type="match status" value="1"/>
</dbReference>
<sequence>MRFQRRTLLQAATGAILTSAASSCAIRDLKFFSTNAKEPIMVKTTPSPLIIGHRGAPGYLPEHTLAGYRLGAALGADYIEPDLVFTKDGYLVARHDHYLSTTTDIADHPEFANRKTEKPGHDGADWFTEDFTLAELKTLRARQAMAFRSHAADGMFEIPIFDEVIALAQSEGKRLGRTVGIYPETKSPGYFASLGFDYATEVLSALNRAGWDEKDAPVFIQSFETPILKELRSKTQLPLIYLLESKSELSMSEIAQFADGVGPYKKLLVDAEGRSSGFIEAAHAAGLKVHPWTFRADQLPDVFLTAHGEFEFFFNLGVDGVFTDFPDAAYAARLAGIATQAK</sequence>
<organism evidence="8">
    <name type="scientific">hydrothermal vent metagenome</name>
    <dbReference type="NCBI Taxonomy" id="652676"/>
    <lineage>
        <taxon>unclassified sequences</taxon>
        <taxon>metagenomes</taxon>
        <taxon>ecological metagenomes</taxon>
    </lineage>
</organism>
<dbReference type="GO" id="GO:0042597">
    <property type="term" value="C:periplasmic space"/>
    <property type="evidence" value="ECO:0007669"/>
    <property type="project" value="TreeGrafter"/>
</dbReference>
<dbReference type="AlphaFoldDB" id="A0A3B0SFL3"/>
<name>A0A3B0SFL3_9ZZZZ</name>
<dbReference type="EMBL" id="UOEH01000335">
    <property type="protein sequence ID" value="VAW01322.1"/>
    <property type="molecule type" value="Genomic_DNA"/>
</dbReference>
<comment type="similarity">
    <text evidence="1">Belongs to the glycerophosphoryl diester phosphodiesterase family.</text>
</comment>
<proteinExistence type="inferred from homology"/>
<evidence type="ECO:0000256" key="1">
    <source>
        <dbReference type="ARBA" id="ARBA00007277"/>
    </source>
</evidence>
<evidence type="ECO:0000256" key="6">
    <source>
        <dbReference type="ARBA" id="ARBA00047512"/>
    </source>
</evidence>
<dbReference type="Gene3D" id="3.20.20.190">
    <property type="entry name" value="Phosphatidylinositol (PI) phosphodiesterase"/>
    <property type="match status" value="1"/>
</dbReference>
<gene>
    <name evidence="8" type="ORF">MNBD_ALPHA05-1587</name>
</gene>
<evidence type="ECO:0000256" key="5">
    <source>
        <dbReference type="ARBA" id="ARBA00022801"/>
    </source>
</evidence>
<reference evidence="8" key="1">
    <citation type="submission" date="2018-06" db="EMBL/GenBank/DDBJ databases">
        <authorList>
            <person name="Zhirakovskaya E."/>
        </authorList>
    </citation>
    <scope>NUCLEOTIDE SEQUENCE</scope>
</reference>
<evidence type="ECO:0000256" key="2">
    <source>
        <dbReference type="ARBA" id="ARBA00012247"/>
    </source>
</evidence>
<dbReference type="Pfam" id="PF03009">
    <property type="entry name" value="GDPD"/>
    <property type="match status" value="1"/>
</dbReference>
<evidence type="ECO:0000256" key="4">
    <source>
        <dbReference type="ARBA" id="ARBA00022798"/>
    </source>
</evidence>
<keyword evidence="5 8" id="KW-0378">Hydrolase</keyword>
<dbReference type="PROSITE" id="PS51257">
    <property type="entry name" value="PROKAR_LIPOPROTEIN"/>
    <property type="match status" value="1"/>
</dbReference>
<dbReference type="EC" id="3.1.4.46" evidence="2"/>
<keyword evidence="4" id="KW-0319">Glycerol metabolism</keyword>
<dbReference type="PROSITE" id="PS51704">
    <property type="entry name" value="GP_PDE"/>
    <property type="match status" value="1"/>
</dbReference>
<dbReference type="InterPro" id="IPR030395">
    <property type="entry name" value="GP_PDE_dom"/>
</dbReference>
<comment type="catalytic activity">
    <reaction evidence="6">
        <text>a sn-glycero-3-phosphodiester + H2O = an alcohol + sn-glycerol 3-phosphate + H(+)</text>
        <dbReference type="Rhea" id="RHEA:12969"/>
        <dbReference type="ChEBI" id="CHEBI:15377"/>
        <dbReference type="ChEBI" id="CHEBI:15378"/>
        <dbReference type="ChEBI" id="CHEBI:30879"/>
        <dbReference type="ChEBI" id="CHEBI:57597"/>
        <dbReference type="ChEBI" id="CHEBI:83408"/>
        <dbReference type="EC" id="3.1.4.46"/>
    </reaction>
</comment>
<dbReference type="GO" id="GO:0006629">
    <property type="term" value="P:lipid metabolic process"/>
    <property type="evidence" value="ECO:0007669"/>
    <property type="project" value="InterPro"/>
</dbReference>
<accession>A0A3B0SFL3</accession>
<evidence type="ECO:0000313" key="8">
    <source>
        <dbReference type="EMBL" id="VAW01322.1"/>
    </source>
</evidence>
<evidence type="ECO:0000259" key="7">
    <source>
        <dbReference type="PROSITE" id="PS51704"/>
    </source>
</evidence>
<keyword evidence="3" id="KW-0732">Signal</keyword>
<dbReference type="SUPFAM" id="SSF51695">
    <property type="entry name" value="PLC-like phosphodiesterases"/>
    <property type="match status" value="1"/>
</dbReference>
<dbReference type="InterPro" id="IPR017946">
    <property type="entry name" value="PLC-like_Pdiesterase_TIM-brl"/>
</dbReference>
<feature type="domain" description="GP-PDE" evidence="7">
    <location>
        <begin position="48"/>
        <end position="333"/>
    </location>
</feature>
<dbReference type="PANTHER" id="PTHR43620">
    <property type="entry name" value="GLYCEROPHOSPHORYL DIESTER PHOSPHODIESTERASE"/>
    <property type="match status" value="1"/>
</dbReference>
<dbReference type="GO" id="GO:0008889">
    <property type="term" value="F:glycerophosphodiester phosphodiesterase activity"/>
    <property type="evidence" value="ECO:0007669"/>
    <property type="project" value="UniProtKB-EC"/>
</dbReference>
<dbReference type="GO" id="GO:0006071">
    <property type="term" value="P:glycerol metabolic process"/>
    <property type="evidence" value="ECO:0007669"/>
    <property type="project" value="UniProtKB-KW"/>
</dbReference>
<evidence type="ECO:0000256" key="3">
    <source>
        <dbReference type="ARBA" id="ARBA00022729"/>
    </source>
</evidence>
<protein>
    <recommendedName>
        <fullName evidence="2">glycerophosphodiester phosphodiesterase</fullName>
        <ecNumber evidence="2">3.1.4.46</ecNumber>
    </recommendedName>
</protein>